<evidence type="ECO:0000313" key="4">
    <source>
        <dbReference type="Proteomes" id="UP001148312"/>
    </source>
</evidence>
<feature type="compositionally biased region" description="Polar residues" evidence="1">
    <location>
        <begin position="428"/>
        <end position="437"/>
    </location>
</feature>
<dbReference type="InterPro" id="IPR050704">
    <property type="entry name" value="Peptidase_C85-like"/>
</dbReference>
<organism evidence="3 4">
    <name type="scientific">Penicillium diatomitis</name>
    <dbReference type="NCBI Taxonomy" id="2819901"/>
    <lineage>
        <taxon>Eukaryota</taxon>
        <taxon>Fungi</taxon>
        <taxon>Dikarya</taxon>
        <taxon>Ascomycota</taxon>
        <taxon>Pezizomycotina</taxon>
        <taxon>Eurotiomycetes</taxon>
        <taxon>Eurotiomycetidae</taxon>
        <taxon>Eurotiales</taxon>
        <taxon>Aspergillaceae</taxon>
        <taxon>Penicillium</taxon>
    </lineage>
</organism>
<dbReference type="Proteomes" id="UP001148312">
    <property type="component" value="Unassembled WGS sequence"/>
</dbReference>
<feature type="region of interest" description="Disordered" evidence="1">
    <location>
        <begin position="408"/>
        <end position="460"/>
    </location>
</feature>
<dbReference type="PANTHER" id="PTHR12419">
    <property type="entry name" value="OTU DOMAIN CONTAINING PROTEIN"/>
    <property type="match status" value="1"/>
</dbReference>
<dbReference type="Pfam" id="PF02338">
    <property type="entry name" value="OTU"/>
    <property type="match status" value="1"/>
</dbReference>
<reference evidence="3" key="1">
    <citation type="submission" date="2022-12" db="EMBL/GenBank/DDBJ databases">
        <authorList>
            <person name="Petersen C."/>
        </authorList>
    </citation>
    <scope>NUCLEOTIDE SEQUENCE</scope>
    <source>
        <strain evidence="3">IBT 30728</strain>
    </source>
</reference>
<dbReference type="SUPFAM" id="SSF54001">
    <property type="entry name" value="Cysteine proteinases"/>
    <property type="match status" value="1"/>
</dbReference>
<evidence type="ECO:0000259" key="2">
    <source>
        <dbReference type="PROSITE" id="PS50802"/>
    </source>
</evidence>
<feature type="compositionally biased region" description="Basic and acidic residues" evidence="1">
    <location>
        <begin position="305"/>
        <end position="334"/>
    </location>
</feature>
<feature type="region of interest" description="Disordered" evidence="1">
    <location>
        <begin position="493"/>
        <end position="546"/>
    </location>
</feature>
<protein>
    <recommendedName>
        <fullName evidence="2">OTU domain-containing protein</fullName>
    </recommendedName>
</protein>
<feature type="compositionally biased region" description="Basic residues" evidence="1">
    <location>
        <begin position="533"/>
        <end position="546"/>
    </location>
</feature>
<dbReference type="PANTHER" id="PTHR12419:SF7">
    <property type="entry name" value="OTU DOMAIN-CONTAINING PROTEIN 3"/>
    <property type="match status" value="1"/>
</dbReference>
<dbReference type="PROSITE" id="PS50802">
    <property type="entry name" value="OTU"/>
    <property type="match status" value="1"/>
</dbReference>
<keyword evidence="4" id="KW-1185">Reference proteome</keyword>
<dbReference type="CDD" id="cd22756">
    <property type="entry name" value="OTU_OTUD3-like"/>
    <property type="match status" value="1"/>
</dbReference>
<feature type="region of interest" description="Disordered" evidence="1">
    <location>
        <begin position="1"/>
        <end position="32"/>
    </location>
</feature>
<name>A0A9W9XCI7_9EURO</name>
<dbReference type="GeneID" id="81623596"/>
<dbReference type="EMBL" id="JAPWDQ010000004">
    <property type="protein sequence ID" value="KAJ5488855.1"/>
    <property type="molecule type" value="Genomic_DNA"/>
</dbReference>
<evidence type="ECO:0000256" key="1">
    <source>
        <dbReference type="SAM" id="MobiDB-lite"/>
    </source>
</evidence>
<dbReference type="InterPro" id="IPR003323">
    <property type="entry name" value="OTU_dom"/>
</dbReference>
<dbReference type="RefSeq" id="XP_056790888.1">
    <property type="nucleotide sequence ID" value="XM_056933347.1"/>
</dbReference>
<dbReference type="InterPro" id="IPR038765">
    <property type="entry name" value="Papain-like_cys_pep_sf"/>
</dbReference>
<feature type="compositionally biased region" description="Pro residues" evidence="1">
    <location>
        <begin position="292"/>
        <end position="302"/>
    </location>
</feature>
<dbReference type="AlphaFoldDB" id="A0A9W9XCI7"/>
<feature type="region of interest" description="Disordered" evidence="1">
    <location>
        <begin position="261"/>
        <end position="364"/>
    </location>
</feature>
<comment type="caution">
    <text evidence="3">The sequence shown here is derived from an EMBL/GenBank/DDBJ whole genome shotgun (WGS) entry which is preliminary data.</text>
</comment>
<evidence type="ECO:0000313" key="3">
    <source>
        <dbReference type="EMBL" id="KAJ5488855.1"/>
    </source>
</evidence>
<dbReference type="CDD" id="cd14279">
    <property type="entry name" value="CUE"/>
    <property type="match status" value="1"/>
</dbReference>
<proteinExistence type="predicted"/>
<feature type="domain" description="OTU" evidence="2">
    <location>
        <begin position="83"/>
        <end position="240"/>
    </location>
</feature>
<dbReference type="GO" id="GO:0016579">
    <property type="term" value="P:protein deubiquitination"/>
    <property type="evidence" value="ECO:0007669"/>
    <property type="project" value="TreeGrafter"/>
</dbReference>
<feature type="compositionally biased region" description="Low complexity" evidence="1">
    <location>
        <begin position="344"/>
        <end position="357"/>
    </location>
</feature>
<sequence length="546" mass="59937">MSTLTHGGRIVPILTSHEQHHRELDSSSSPSRFLDSQLLQQEPLQQETETSLLDQQLNHEMTRRGKKADHASLEMSCLKERGLVAIPTEGDGNCLYYSLSDQLFGNFNHGDEIRHKLADHMAANKSYFMQFVVAEGGERRRPRRAAVSAYATRSVNSSAPSVDDKEQRFADMIASTRKNGEWGSSEHLQAFCQVYRVDINVYTVSGVQAFRDVNAPSDEHRDVIHVAFHDFKHYSSVRPVNGTHKGLMTVKSDQAAALPCSQLEDSKPSTPKLADVACSDSKGAVSDEKEVPPSPKVSPSPEPADLARSDTKEAASDNKEVPPPRKTSPAHELEDGQSTIAAVPTGSSSSESQPTSPDLAVDVFPPWDIQSIQDGLGGRYDRETIIDMLQKCRGDIDRAFAALLGEKESDPEKVSFPGPNFKPCLQASRESSPVSTGSKRSADDSDDSEDHASTVRQGRTKKRMVSNLTLGVGILFRDEQNEVLSLNLHVNSDKDKAKDKKMKGTPLRESTVSGLPQEQPEQPEQPTPPNPKGLRRSGRKSKARLA</sequence>
<reference evidence="3" key="2">
    <citation type="journal article" date="2023" name="IMA Fungus">
        <title>Comparative genomic study of the Penicillium genus elucidates a diverse pangenome and 15 lateral gene transfer events.</title>
        <authorList>
            <person name="Petersen C."/>
            <person name="Sorensen T."/>
            <person name="Nielsen M.R."/>
            <person name="Sondergaard T.E."/>
            <person name="Sorensen J.L."/>
            <person name="Fitzpatrick D.A."/>
            <person name="Frisvad J.C."/>
            <person name="Nielsen K.L."/>
        </authorList>
    </citation>
    <scope>NUCLEOTIDE SEQUENCE</scope>
    <source>
        <strain evidence="3">IBT 30728</strain>
    </source>
</reference>
<gene>
    <name evidence="3" type="ORF">N7539_003745</name>
</gene>
<dbReference type="Gene3D" id="3.90.70.80">
    <property type="match status" value="1"/>
</dbReference>
<dbReference type="GO" id="GO:0004843">
    <property type="term" value="F:cysteine-type deubiquitinase activity"/>
    <property type="evidence" value="ECO:0007669"/>
    <property type="project" value="TreeGrafter"/>
</dbReference>
<accession>A0A9W9XCI7</accession>